<keyword evidence="5 8" id="KW-0378">Hydrolase</keyword>
<evidence type="ECO:0000256" key="7">
    <source>
        <dbReference type="ARBA" id="ARBA00049158"/>
    </source>
</evidence>
<evidence type="ECO:0000313" key="10">
    <source>
        <dbReference type="EMBL" id="MBC5582275.1"/>
    </source>
</evidence>
<sequence>MRLKAGIHNHTTFCDGRDTPAAMAAAAARQGLEVLGFSGHSLVPREGFGISPDRLPAYRAEIERLKKAWAGRLEILCGLEVDAEAPQAGQSGFDYLIGSAHAVRDGSGRWWTVDNTPELFARAVEDGFGGDALALVQAYYDQLCAYVLALRPTVVGHFDLICKFNAQNRFFDEQAADYRALASAALARLLDAGLVLEVNTGAISRGWRRAPYPADFLLRQILASGGRVTVTADAHAADGLTFYFDETLDLLRQTGFHSVLELTAGGWTERGL</sequence>
<comment type="pathway">
    <text evidence="1 8">Amino-acid biosynthesis; L-histidine biosynthesis; L-histidine from 5-phospho-alpha-D-ribose 1-diphosphate: step 8/9.</text>
</comment>
<dbReference type="InterPro" id="IPR016195">
    <property type="entry name" value="Pol/histidinol_Pase-like"/>
</dbReference>
<feature type="domain" description="PHP" evidence="9">
    <location>
        <begin position="7"/>
        <end position="200"/>
    </location>
</feature>
<dbReference type="GO" id="GO:0004401">
    <property type="term" value="F:histidinol-phosphatase activity"/>
    <property type="evidence" value="ECO:0007669"/>
    <property type="project" value="UniProtKB-UniRule"/>
</dbReference>
<evidence type="ECO:0000256" key="6">
    <source>
        <dbReference type="ARBA" id="ARBA00023102"/>
    </source>
</evidence>
<comment type="catalytic activity">
    <reaction evidence="7 8">
        <text>L-histidinol phosphate + H2O = L-histidinol + phosphate</text>
        <dbReference type="Rhea" id="RHEA:14465"/>
        <dbReference type="ChEBI" id="CHEBI:15377"/>
        <dbReference type="ChEBI" id="CHEBI:43474"/>
        <dbReference type="ChEBI" id="CHEBI:57699"/>
        <dbReference type="ChEBI" id="CHEBI:57980"/>
        <dbReference type="EC" id="3.1.3.15"/>
    </reaction>
</comment>
<dbReference type="PANTHER" id="PTHR21039">
    <property type="entry name" value="HISTIDINOL PHOSPHATASE-RELATED"/>
    <property type="match status" value="1"/>
</dbReference>
<protein>
    <recommendedName>
        <fullName evidence="3 8">Histidinol-phosphatase</fullName>
        <shortName evidence="8">HolPase</shortName>
        <ecNumber evidence="3 8">3.1.3.15</ecNumber>
    </recommendedName>
</protein>
<evidence type="ECO:0000256" key="5">
    <source>
        <dbReference type="ARBA" id="ARBA00022801"/>
    </source>
</evidence>
<evidence type="ECO:0000256" key="4">
    <source>
        <dbReference type="ARBA" id="ARBA00022605"/>
    </source>
</evidence>
<keyword evidence="4 8" id="KW-0028">Amino-acid biosynthesis</keyword>
<dbReference type="Proteomes" id="UP000659630">
    <property type="component" value="Unassembled WGS sequence"/>
</dbReference>
<name>A0A923L1T1_9FIRM</name>
<keyword evidence="6 8" id="KW-0368">Histidine biosynthesis</keyword>
<evidence type="ECO:0000313" key="11">
    <source>
        <dbReference type="Proteomes" id="UP000659630"/>
    </source>
</evidence>
<evidence type="ECO:0000259" key="9">
    <source>
        <dbReference type="Pfam" id="PF02811"/>
    </source>
</evidence>
<comment type="caution">
    <text evidence="10">The sequence shown here is derived from an EMBL/GenBank/DDBJ whole genome shotgun (WGS) entry which is preliminary data.</text>
</comment>
<dbReference type="PANTHER" id="PTHR21039:SF0">
    <property type="entry name" value="HISTIDINOL-PHOSPHATASE"/>
    <property type="match status" value="1"/>
</dbReference>
<gene>
    <name evidence="10" type="ORF">H8S23_12230</name>
</gene>
<reference evidence="10" key="1">
    <citation type="submission" date="2020-08" db="EMBL/GenBank/DDBJ databases">
        <title>Genome public.</title>
        <authorList>
            <person name="Liu C."/>
            <person name="Sun Q."/>
        </authorList>
    </citation>
    <scope>NUCLEOTIDE SEQUENCE</scope>
    <source>
        <strain evidence="10">BX8</strain>
    </source>
</reference>
<dbReference type="InterPro" id="IPR004013">
    <property type="entry name" value="PHP_dom"/>
</dbReference>
<dbReference type="InterPro" id="IPR010140">
    <property type="entry name" value="Histidinol_P_phosphatase_HisJ"/>
</dbReference>
<dbReference type="SUPFAM" id="SSF89550">
    <property type="entry name" value="PHP domain-like"/>
    <property type="match status" value="1"/>
</dbReference>
<dbReference type="GO" id="GO:0000105">
    <property type="term" value="P:L-histidine biosynthetic process"/>
    <property type="evidence" value="ECO:0007669"/>
    <property type="project" value="UniProtKB-UniRule"/>
</dbReference>
<evidence type="ECO:0000256" key="8">
    <source>
        <dbReference type="RuleBase" id="RU366003"/>
    </source>
</evidence>
<dbReference type="EMBL" id="JACONZ010000005">
    <property type="protein sequence ID" value="MBC5582275.1"/>
    <property type="molecule type" value="Genomic_DNA"/>
</dbReference>
<evidence type="ECO:0000256" key="1">
    <source>
        <dbReference type="ARBA" id="ARBA00004970"/>
    </source>
</evidence>
<dbReference type="EC" id="3.1.3.15" evidence="3 8"/>
<dbReference type="NCBIfam" id="TIGR01856">
    <property type="entry name" value="hisJ_fam"/>
    <property type="match status" value="1"/>
</dbReference>
<dbReference type="Gene3D" id="3.20.20.140">
    <property type="entry name" value="Metal-dependent hydrolases"/>
    <property type="match status" value="1"/>
</dbReference>
<dbReference type="Pfam" id="PF02811">
    <property type="entry name" value="PHP"/>
    <property type="match status" value="1"/>
</dbReference>
<comment type="similarity">
    <text evidence="2 8">Belongs to the PHP hydrolase family. HisK subfamily.</text>
</comment>
<keyword evidence="11" id="KW-1185">Reference proteome</keyword>
<dbReference type="GO" id="GO:0005737">
    <property type="term" value="C:cytoplasm"/>
    <property type="evidence" value="ECO:0007669"/>
    <property type="project" value="TreeGrafter"/>
</dbReference>
<evidence type="ECO:0000256" key="3">
    <source>
        <dbReference type="ARBA" id="ARBA00013085"/>
    </source>
</evidence>
<accession>A0A923L1T1</accession>
<organism evidence="10 11">
    <name type="scientific">Anaerofilum hominis</name>
    <dbReference type="NCBI Taxonomy" id="2763016"/>
    <lineage>
        <taxon>Bacteria</taxon>
        <taxon>Bacillati</taxon>
        <taxon>Bacillota</taxon>
        <taxon>Clostridia</taxon>
        <taxon>Eubacteriales</taxon>
        <taxon>Oscillospiraceae</taxon>
        <taxon>Anaerofilum</taxon>
    </lineage>
</organism>
<dbReference type="RefSeq" id="WP_186888640.1">
    <property type="nucleotide sequence ID" value="NZ_JACONZ010000005.1"/>
</dbReference>
<evidence type="ECO:0000256" key="2">
    <source>
        <dbReference type="ARBA" id="ARBA00009152"/>
    </source>
</evidence>
<dbReference type="AlphaFoldDB" id="A0A923L1T1"/>
<proteinExistence type="inferred from homology"/>